<reference evidence="2" key="1">
    <citation type="submission" date="2022-07" db="EMBL/GenBank/DDBJ databases">
        <title>Genome Sequence of Leucocoprinus birnbaumii.</title>
        <authorList>
            <person name="Buettner E."/>
        </authorList>
    </citation>
    <scope>NUCLEOTIDE SEQUENCE</scope>
    <source>
        <strain evidence="2">VT141</strain>
    </source>
</reference>
<comment type="caution">
    <text evidence="2">The sequence shown here is derived from an EMBL/GenBank/DDBJ whole genome shotgun (WGS) entry which is preliminary data.</text>
</comment>
<dbReference type="EMBL" id="JANIEX010000977">
    <property type="protein sequence ID" value="KAJ3561621.1"/>
    <property type="molecule type" value="Genomic_DNA"/>
</dbReference>
<accession>A0AAD5VJN5</accession>
<organism evidence="2 3">
    <name type="scientific">Leucocoprinus birnbaumii</name>
    <dbReference type="NCBI Taxonomy" id="56174"/>
    <lineage>
        <taxon>Eukaryota</taxon>
        <taxon>Fungi</taxon>
        <taxon>Dikarya</taxon>
        <taxon>Basidiomycota</taxon>
        <taxon>Agaricomycotina</taxon>
        <taxon>Agaricomycetes</taxon>
        <taxon>Agaricomycetidae</taxon>
        <taxon>Agaricales</taxon>
        <taxon>Agaricineae</taxon>
        <taxon>Agaricaceae</taxon>
        <taxon>Leucocoprinus</taxon>
    </lineage>
</organism>
<evidence type="ECO:0000313" key="3">
    <source>
        <dbReference type="Proteomes" id="UP001213000"/>
    </source>
</evidence>
<name>A0AAD5VJN5_9AGAR</name>
<feature type="region of interest" description="Disordered" evidence="1">
    <location>
        <begin position="57"/>
        <end position="82"/>
    </location>
</feature>
<evidence type="ECO:0000313" key="2">
    <source>
        <dbReference type="EMBL" id="KAJ3561621.1"/>
    </source>
</evidence>
<gene>
    <name evidence="2" type="ORF">NP233_g10082</name>
</gene>
<proteinExistence type="predicted"/>
<dbReference type="Proteomes" id="UP001213000">
    <property type="component" value="Unassembled WGS sequence"/>
</dbReference>
<protein>
    <submittedName>
        <fullName evidence="2">Uncharacterized protein</fullName>
    </submittedName>
</protein>
<evidence type="ECO:0000256" key="1">
    <source>
        <dbReference type="SAM" id="MobiDB-lite"/>
    </source>
</evidence>
<sequence length="168" mass="18400">MIVGVYPKQEKFVTEVLDAVAYAGTVAGSSATVGAIKQLKGAGMGISYGTCYKSKDDDAVSGHSTRRGPTERGGRHGRQGSPIIEIPTELRSRLPRSSFIFQFSRWIFEADAEIAFEIFFSDDVELLHQAIVKYRETIITNICGPYRRIAGGTRCLYDDCSMSTTSTA</sequence>
<keyword evidence="3" id="KW-1185">Reference proteome</keyword>
<dbReference type="AlphaFoldDB" id="A0AAD5VJN5"/>